<dbReference type="EMBL" id="QAPF01000075">
    <property type="protein sequence ID" value="TEA17938.1"/>
    <property type="molecule type" value="Genomic_DNA"/>
</dbReference>
<feature type="region of interest" description="Disordered" evidence="1">
    <location>
        <begin position="41"/>
        <end position="79"/>
    </location>
</feature>
<protein>
    <submittedName>
        <fullName evidence="2">Uncharacterized protein</fullName>
    </submittedName>
</protein>
<name>A0A4R8THS2_9PEZI</name>
<gene>
    <name evidence="2" type="ORF">C8034_v011608</name>
</gene>
<evidence type="ECO:0000256" key="1">
    <source>
        <dbReference type="SAM" id="MobiDB-lite"/>
    </source>
</evidence>
<keyword evidence="3" id="KW-1185">Reference proteome</keyword>
<comment type="caution">
    <text evidence="2">The sequence shown here is derived from an EMBL/GenBank/DDBJ whole genome shotgun (WGS) entry which is preliminary data.</text>
</comment>
<dbReference type="AlphaFoldDB" id="A0A4R8THS2"/>
<proteinExistence type="predicted"/>
<sequence>MYNSATPGRPSCGTPVQRWGWIGKLRSRTLKSCGDGSWIMDHGPWDGGVEGQSGVHAVENPRCSQDEDSQKKALASKRSIGVEQRECTPALGVTQTCRNGLGGPLFVLLVQSVPPSKANGGNESSTHECCGIWGSARIESR</sequence>
<accession>A0A4R8THS2</accession>
<reference evidence="2 3" key="1">
    <citation type="submission" date="2018-11" db="EMBL/GenBank/DDBJ databases">
        <title>Genome sequence and assembly of Colletotrichum sidae.</title>
        <authorList>
            <person name="Gan P."/>
            <person name="Shirasu K."/>
        </authorList>
    </citation>
    <scope>NUCLEOTIDE SEQUENCE [LARGE SCALE GENOMIC DNA]</scope>
    <source>
        <strain evidence="2 3">CBS 518.97</strain>
    </source>
</reference>
<organism evidence="2 3">
    <name type="scientific">Colletotrichum sidae</name>
    <dbReference type="NCBI Taxonomy" id="1347389"/>
    <lineage>
        <taxon>Eukaryota</taxon>
        <taxon>Fungi</taxon>
        <taxon>Dikarya</taxon>
        <taxon>Ascomycota</taxon>
        <taxon>Pezizomycotina</taxon>
        <taxon>Sordariomycetes</taxon>
        <taxon>Hypocreomycetidae</taxon>
        <taxon>Glomerellales</taxon>
        <taxon>Glomerellaceae</taxon>
        <taxon>Colletotrichum</taxon>
        <taxon>Colletotrichum orbiculare species complex</taxon>
    </lineage>
</organism>
<dbReference type="Proteomes" id="UP000295604">
    <property type="component" value="Unassembled WGS sequence"/>
</dbReference>
<evidence type="ECO:0000313" key="3">
    <source>
        <dbReference type="Proteomes" id="UP000295604"/>
    </source>
</evidence>
<evidence type="ECO:0000313" key="2">
    <source>
        <dbReference type="EMBL" id="TEA17938.1"/>
    </source>
</evidence>